<name>A0A6N7QSX2_9GAMM</name>
<sequence>MTETTDRPLVTFALFAYNQEQYIREAVEGAFSQTYEPLEIILSDDCSTDRTYEIMQEMAAAYEGPHVVRLRRNPWNLNIGGHVRELASVARGDIIVMAAGDDISMHHRVTAHVELYEAKSSAYAVFSDAVLFGNGYQSELKKFWHANFLKKIRKKTIAFRGGGVGSGATYSYRKMCFHEPHDFPEFYHTEDRILPLRASILGDVYYIPKKLVAMRVTESSVSRNVDYEMACAREDFQSELVREVDMFVRKGFLEARSAVKISKIINSNPHFWSRLIKKEKFYSSWFFYRWALCLFKDPIWVIQKIIYKVNPFSRKLAQIRRLKSP</sequence>
<evidence type="ECO:0000313" key="2">
    <source>
        <dbReference type="EMBL" id="MRH78509.1"/>
    </source>
</evidence>
<accession>A0A6N7QSX2</accession>
<dbReference type="InterPro" id="IPR001173">
    <property type="entry name" value="Glyco_trans_2-like"/>
</dbReference>
<dbReference type="GO" id="GO:0016740">
    <property type="term" value="F:transferase activity"/>
    <property type="evidence" value="ECO:0007669"/>
    <property type="project" value="UniProtKB-KW"/>
</dbReference>
<dbReference type="AlphaFoldDB" id="A0A6N7QSX2"/>
<keyword evidence="2" id="KW-0808">Transferase</keyword>
<dbReference type="EMBL" id="WJPP01000003">
    <property type="protein sequence ID" value="MRH78509.1"/>
    <property type="molecule type" value="Genomic_DNA"/>
</dbReference>
<feature type="domain" description="Glycosyltransferase 2-like" evidence="1">
    <location>
        <begin position="16"/>
        <end position="162"/>
    </location>
</feature>
<dbReference type="InterPro" id="IPR029044">
    <property type="entry name" value="Nucleotide-diphossugar_trans"/>
</dbReference>
<dbReference type="RefSeq" id="WP_153719541.1">
    <property type="nucleotide sequence ID" value="NZ_WJPP01000003.1"/>
</dbReference>
<reference evidence="2 3" key="1">
    <citation type="submission" date="2019-11" db="EMBL/GenBank/DDBJ databases">
        <authorList>
            <person name="Zhang X.Y."/>
        </authorList>
    </citation>
    <scope>NUCLEOTIDE SEQUENCE [LARGE SCALE GENOMIC DNA]</scope>
    <source>
        <strain evidence="2 3">C176</strain>
    </source>
</reference>
<evidence type="ECO:0000259" key="1">
    <source>
        <dbReference type="Pfam" id="PF00535"/>
    </source>
</evidence>
<keyword evidence="3" id="KW-1185">Reference proteome</keyword>
<comment type="caution">
    <text evidence="2">The sequence shown here is derived from an EMBL/GenBank/DDBJ whole genome shotgun (WGS) entry which is preliminary data.</text>
</comment>
<proteinExistence type="predicted"/>
<dbReference type="PANTHER" id="PTHR43685">
    <property type="entry name" value="GLYCOSYLTRANSFERASE"/>
    <property type="match status" value="1"/>
</dbReference>
<gene>
    <name evidence="2" type="ORF">GH984_07295</name>
</gene>
<dbReference type="Gene3D" id="3.90.550.10">
    <property type="entry name" value="Spore Coat Polysaccharide Biosynthesis Protein SpsA, Chain A"/>
    <property type="match status" value="1"/>
</dbReference>
<dbReference type="PANTHER" id="PTHR43685:SF11">
    <property type="entry name" value="GLYCOSYLTRANSFERASE TAGX-RELATED"/>
    <property type="match status" value="1"/>
</dbReference>
<dbReference type="Proteomes" id="UP000433788">
    <property type="component" value="Unassembled WGS sequence"/>
</dbReference>
<dbReference type="SUPFAM" id="SSF53448">
    <property type="entry name" value="Nucleotide-diphospho-sugar transferases"/>
    <property type="match status" value="1"/>
</dbReference>
<organism evidence="2 3">
    <name type="scientific">Spiribacter salilacus</name>
    <dbReference type="NCBI Taxonomy" id="2664894"/>
    <lineage>
        <taxon>Bacteria</taxon>
        <taxon>Pseudomonadati</taxon>
        <taxon>Pseudomonadota</taxon>
        <taxon>Gammaproteobacteria</taxon>
        <taxon>Chromatiales</taxon>
        <taxon>Ectothiorhodospiraceae</taxon>
        <taxon>Spiribacter</taxon>
    </lineage>
</organism>
<evidence type="ECO:0000313" key="3">
    <source>
        <dbReference type="Proteomes" id="UP000433788"/>
    </source>
</evidence>
<dbReference type="Pfam" id="PF00535">
    <property type="entry name" value="Glycos_transf_2"/>
    <property type="match status" value="1"/>
</dbReference>
<dbReference type="InterPro" id="IPR050834">
    <property type="entry name" value="Glycosyltransf_2"/>
</dbReference>
<protein>
    <submittedName>
        <fullName evidence="2">Glycosyltransferase</fullName>
    </submittedName>
</protein>